<organism evidence="1 2">
    <name type="scientific">Microbacterium keratanolyticum</name>
    <dbReference type="NCBI Taxonomy" id="67574"/>
    <lineage>
        <taxon>Bacteria</taxon>
        <taxon>Bacillati</taxon>
        <taxon>Actinomycetota</taxon>
        <taxon>Actinomycetes</taxon>
        <taxon>Micrococcales</taxon>
        <taxon>Microbacteriaceae</taxon>
        <taxon>Microbacterium</taxon>
    </lineage>
</organism>
<comment type="caution">
    <text evidence="1">The sequence shown here is derived from an EMBL/GenBank/DDBJ whole genome shotgun (WGS) entry which is preliminary data.</text>
</comment>
<gene>
    <name evidence="1" type="ORF">GCM10017596_19080</name>
</gene>
<proteinExistence type="predicted"/>
<dbReference type="EMBL" id="BSET01000002">
    <property type="protein sequence ID" value="GLK02193.1"/>
    <property type="molecule type" value="Genomic_DNA"/>
</dbReference>
<dbReference type="Proteomes" id="UP001142325">
    <property type="component" value="Unassembled WGS sequence"/>
</dbReference>
<reference evidence="1" key="1">
    <citation type="journal article" date="2014" name="Int. J. Syst. Evol. Microbiol.">
        <title>Complete genome sequence of Corynebacterium casei LMG S-19264T (=DSM 44701T), isolated from a smear-ripened cheese.</title>
        <authorList>
            <consortium name="US DOE Joint Genome Institute (JGI-PGF)"/>
            <person name="Walter F."/>
            <person name="Albersmeier A."/>
            <person name="Kalinowski J."/>
            <person name="Ruckert C."/>
        </authorList>
    </citation>
    <scope>NUCLEOTIDE SEQUENCE</scope>
    <source>
        <strain evidence="1">VKM Ac-1958</strain>
    </source>
</reference>
<dbReference type="AlphaFoldDB" id="A0A9W6HTC7"/>
<evidence type="ECO:0000313" key="1">
    <source>
        <dbReference type="EMBL" id="GLK02193.1"/>
    </source>
</evidence>
<protein>
    <submittedName>
        <fullName evidence="1">Uncharacterized protein</fullName>
    </submittedName>
</protein>
<dbReference type="PROSITE" id="PS51318">
    <property type="entry name" value="TAT"/>
    <property type="match status" value="1"/>
</dbReference>
<sequence>MDVTKSAGLSRRTIVKGAAWSVPVIAAAVAVPMAAASAIPGNNANYHWQGESQENWSTLTNDTWSAQIVPNSPVSGAAISITVVFNQPVTLSAIVTNNPTWSGPQLNSTATSFTFTQPTGGWGHNLTFSFTFPPGAAGSTLTSSGVMFITPSSAAEWTAEAAVNSLTLAAR</sequence>
<evidence type="ECO:0000313" key="2">
    <source>
        <dbReference type="Proteomes" id="UP001142325"/>
    </source>
</evidence>
<accession>A0A9W6HTC7</accession>
<keyword evidence="2" id="KW-1185">Reference proteome</keyword>
<dbReference type="InterPro" id="IPR006311">
    <property type="entry name" value="TAT_signal"/>
</dbReference>
<reference evidence="1" key="2">
    <citation type="submission" date="2023-01" db="EMBL/GenBank/DDBJ databases">
        <authorList>
            <person name="Sun Q."/>
            <person name="Evtushenko L."/>
        </authorList>
    </citation>
    <scope>NUCLEOTIDE SEQUENCE</scope>
    <source>
        <strain evidence="1">VKM Ac-1958</strain>
    </source>
</reference>
<name>A0A9W6HTC7_9MICO</name>